<dbReference type="Proteomes" id="UP000238707">
    <property type="component" value="Unassembled WGS sequence"/>
</dbReference>
<comment type="caution">
    <text evidence="5">The sequence shown here is derived from an EMBL/GenBank/DDBJ whole genome shotgun (WGS) entry which is preliminary data.</text>
</comment>
<dbReference type="AlphaFoldDB" id="A0A2S7VMA9"/>
<keyword evidence="3" id="KW-0804">Transcription</keyword>
<feature type="domain" description="HTH araC/xylS-type" evidence="4">
    <location>
        <begin position="231"/>
        <end position="330"/>
    </location>
</feature>
<dbReference type="SUPFAM" id="SSF46689">
    <property type="entry name" value="Homeodomain-like"/>
    <property type="match status" value="1"/>
</dbReference>
<dbReference type="PANTHER" id="PTHR47894">
    <property type="entry name" value="HTH-TYPE TRANSCRIPTIONAL REGULATOR GADX"/>
    <property type="match status" value="1"/>
</dbReference>
<proteinExistence type="predicted"/>
<evidence type="ECO:0000256" key="2">
    <source>
        <dbReference type="ARBA" id="ARBA00023125"/>
    </source>
</evidence>
<dbReference type="Gene3D" id="1.10.10.60">
    <property type="entry name" value="Homeodomain-like"/>
    <property type="match status" value="1"/>
</dbReference>
<dbReference type="GO" id="GO:0003700">
    <property type="term" value="F:DNA-binding transcription factor activity"/>
    <property type="evidence" value="ECO:0007669"/>
    <property type="project" value="InterPro"/>
</dbReference>
<dbReference type="GO" id="GO:0005829">
    <property type="term" value="C:cytosol"/>
    <property type="evidence" value="ECO:0007669"/>
    <property type="project" value="TreeGrafter"/>
</dbReference>
<evidence type="ECO:0000256" key="1">
    <source>
        <dbReference type="ARBA" id="ARBA00023015"/>
    </source>
</evidence>
<gene>
    <name evidence="5" type="ORF">BTO10_00325</name>
</gene>
<keyword evidence="6" id="KW-1185">Reference proteome</keyword>
<protein>
    <submittedName>
        <fullName evidence="5">AraC family transcriptional regulator</fullName>
    </submittedName>
</protein>
<evidence type="ECO:0000313" key="6">
    <source>
        <dbReference type="Proteomes" id="UP000238707"/>
    </source>
</evidence>
<dbReference type="InterPro" id="IPR020449">
    <property type="entry name" value="Tscrpt_reg_AraC-type_HTH"/>
</dbReference>
<dbReference type="EMBL" id="MSCI01000001">
    <property type="protein sequence ID" value="PQJ63303.1"/>
    <property type="molecule type" value="Genomic_DNA"/>
</dbReference>
<accession>A0A2S7VMA9</accession>
<evidence type="ECO:0000313" key="5">
    <source>
        <dbReference type="EMBL" id="PQJ63303.1"/>
    </source>
</evidence>
<dbReference type="PRINTS" id="PR00032">
    <property type="entry name" value="HTHARAC"/>
</dbReference>
<evidence type="ECO:0000256" key="3">
    <source>
        <dbReference type="ARBA" id="ARBA00023163"/>
    </source>
</evidence>
<dbReference type="Pfam" id="PF12625">
    <property type="entry name" value="Arabinose_bd"/>
    <property type="match status" value="1"/>
</dbReference>
<dbReference type="PANTHER" id="PTHR47894:SF4">
    <property type="entry name" value="HTH-TYPE TRANSCRIPTIONAL REGULATOR GADX"/>
    <property type="match status" value="1"/>
</dbReference>
<dbReference type="InterPro" id="IPR032687">
    <property type="entry name" value="AraC-type_N"/>
</dbReference>
<dbReference type="RefSeq" id="WP_105023146.1">
    <property type="nucleotide sequence ID" value="NZ_CP125667.1"/>
</dbReference>
<dbReference type="InterPro" id="IPR018060">
    <property type="entry name" value="HTH_AraC"/>
</dbReference>
<dbReference type="PROSITE" id="PS01124">
    <property type="entry name" value="HTH_ARAC_FAMILY_2"/>
    <property type="match status" value="1"/>
</dbReference>
<organism evidence="5 6">
    <name type="scientific">Vibrio chagasii</name>
    <dbReference type="NCBI Taxonomy" id="170679"/>
    <lineage>
        <taxon>Bacteria</taxon>
        <taxon>Pseudomonadati</taxon>
        <taxon>Pseudomonadota</taxon>
        <taxon>Gammaproteobacteria</taxon>
        <taxon>Vibrionales</taxon>
        <taxon>Vibrionaceae</taxon>
        <taxon>Vibrio</taxon>
    </lineage>
</organism>
<keyword evidence="2" id="KW-0238">DNA-binding</keyword>
<evidence type="ECO:0000259" key="4">
    <source>
        <dbReference type="PROSITE" id="PS01124"/>
    </source>
</evidence>
<dbReference type="InterPro" id="IPR009057">
    <property type="entry name" value="Homeodomain-like_sf"/>
</dbReference>
<keyword evidence="1" id="KW-0805">Transcription regulation</keyword>
<dbReference type="SMART" id="SM00342">
    <property type="entry name" value="HTH_ARAC"/>
    <property type="match status" value="1"/>
</dbReference>
<reference evidence="5 6" key="1">
    <citation type="submission" date="2016-12" db="EMBL/GenBank/DDBJ databases">
        <title>Diversity of luminous bacteria.</title>
        <authorList>
            <person name="Yoshizawa S."/>
            <person name="Kogure K."/>
        </authorList>
    </citation>
    <scope>NUCLEOTIDE SEQUENCE [LARGE SCALE GENOMIC DNA]</scope>
    <source>
        <strain evidence="5 6">LC2-408</strain>
    </source>
</reference>
<name>A0A2S7VMA9_9VIBR</name>
<sequence>MNNCNFLRALGILGIYQYAAVNRELDMDSLGIPKSVFANAMNLIPVNEVDKWYGLLEQKTDDPDIILKLADRVDIEKLGPLANWFFSGHDLASTIRRVNIGLHCLQSGAFLYGAQVGNLIKWCYDNPEYSETGKVHDSVRVAIFMMKILRRYLGPDFVPSAVSIAGHRENTELYHEYFGCNIQWGQPRTEVWIPSKSRLSMNHSPSEGKMSLAMNFHDLDNYLNMPDAGDEHKVTYEMINYSRHFGLPTLNKVSSLLGLSEQQFQRRLHKLGVNFSTIMGYALSNVAVELLSYSLPVEEVARRLGYTNVASFTRMFKKHRGLTPKQYVERFRTGL</sequence>
<dbReference type="GO" id="GO:0000976">
    <property type="term" value="F:transcription cis-regulatory region binding"/>
    <property type="evidence" value="ECO:0007669"/>
    <property type="project" value="TreeGrafter"/>
</dbReference>
<dbReference type="Pfam" id="PF12833">
    <property type="entry name" value="HTH_18"/>
    <property type="match status" value="1"/>
</dbReference>